<keyword evidence="2" id="KW-1185">Reference proteome</keyword>
<name>A0ACC2E0I3_DIPCM</name>
<sequence>MCASLGLGNGTNCPVFLLLALLWRSALYTVTNQIVTFLRENLYRPFRIEVSHDRKCRSGIHVSLQETVLERYADNCTWTTKYTWYSFLPKSLYEQYRRAAYWYFTAMAALSLTPFSPYTPVSVIVPLLFVLSLGMAREIWEDLRRARGDKEVNSRQISVYSGGKEERKLWKDIHVGDIVKVEGGNYFPADLLFLFSSTPDGICYVETKNLDGETNLKVRQALECTMCLTEDDLKNAQWIVKSEVPNASLYTYTGLLQCPDGHSFPLSPPQLLLRESSLQNTGYVFGVVIFAGHDTKVMQNATPPPSKRSRIDKALDTIMWFMFGILFSLSFVTGIISAIFTRNRVPDMYYLRPYENNPYFNPRRAAVAGIVSFITGVVLYGYLIPISLYVTLEIVRILQALFMGQDLHMYDSETDRPAKVKSSGLNEELGQVDTILSDKTGTLTCNQMDFCRCTIGGTSYGVGQTEVEIAAHRLGMSLGKVHANEKPLEEYQQQADGKQAVDEASDNISTQNRPKVKSFNFFDTRLLGGNWMKKDDAATIRIFFQILSLCHTAIPEGSPDDPSCVQYRAESPDETALVIAAQQFGFFFNKRTPSTLHVKEANFEGLEIDRTYQLLDVLEFSSTRKRMSVIVRFPQGKLMLLSKGADSVMFRRLGSSNTETVMSSTLQHLRLFGEAGLRTLLFAYKELHEEEYELWKTKNIEAQSTIGKEREKKIEEIADEIETDLTLVGGTGVEDKLQEGVPECIAHLASAGIKVWVLTGDKVETAINIGYACSLLRPEMEKIIVTLQDSYVQQSAKRMNGDGLGREEHLKDPDERVKEQLSEGLQSMEVSTHENQIVSEGLELMPWHKAQELKSSSKNLERLTHSDSSRGPNSKSSSGKFSDIITNAQVEENKQSVAGRGPTSKNSSGKFSDLITKSQVEEDKQSIAGLGMNLVNGVSSNNLQNGGSKKSFESEAGGKHLRASIAQEFALVIDGDSLAVVLADDKLQELFLNLSKRCASVLCCRVSPKQKARVTKLVKKGLGEDKLCLAIGDGANDVGMIQVANVGVGIAGVEGAQAAMAADYAIGKFRFLERLLLVHGHWSYRRISILILYFLYKVSLMGWIAFYSNIFSFFSGLPLYNDWYASFYSTVFTALPVGVLGTLDQDVTASECLRFPQLYRAGKERELFNKEQIIYALANSLYASLVIFFFPVALYLLEAFRPGGQVASLQDFGAALFTGLVLVPNLQVLTIVQYFTWIHHLTIWGSIISWYVFLMVYGAFPPRLATVAYKEFLEALAPSASYWLLQLIVVAGALLPDFLLRSIRWYCWPYDYQLIMETSTNQDIRHQEPESH</sequence>
<reference evidence="2" key="1">
    <citation type="journal article" date="2024" name="Proc. Natl. Acad. Sci. U.S.A.">
        <title>Extraordinary preservation of gene collinearity over three hundred million years revealed in homosporous lycophytes.</title>
        <authorList>
            <person name="Li C."/>
            <person name="Wickell D."/>
            <person name="Kuo L.Y."/>
            <person name="Chen X."/>
            <person name="Nie B."/>
            <person name="Liao X."/>
            <person name="Peng D."/>
            <person name="Ji J."/>
            <person name="Jenkins J."/>
            <person name="Williams M."/>
            <person name="Shu S."/>
            <person name="Plott C."/>
            <person name="Barry K."/>
            <person name="Rajasekar S."/>
            <person name="Grimwood J."/>
            <person name="Han X."/>
            <person name="Sun S."/>
            <person name="Hou Z."/>
            <person name="He W."/>
            <person name="Dai G."/>
            <person name="Sun C."/>
            <person name="Schmutz J."/>
            <person name="Leebens-Mack J.H."/>
            <person name="Li F.W."/>
            <person name="Wang L."/>
        </authorList>
    </citation>
    <scope>NUCLEOTIDE SEQUENCE [LARGE SCALE GENOMIC DNA]</scope>
    <source>
        <strain evidence="2">cv. PW_Plant_1</strain>
    </source>
</reference>
<organism evidence="1 2">
    <name type="scientific">Diphasiastrum complanatum</name>
    <name type="common">Issler's clubmoss</name>
    <name type="synonym">Lycopodium complanatum</name>
    <dbReference type="NCBI Taxonomy" id="34168"/>
    <lineage>
        <taxon>Eukaryota</taxon>
        <taxon>Viridiplantae</taxon>
        <taxon>Streptophyta</taxon>
        <taxon>Embryophyta</taxon>
        <taxon>Tracheophyta</taxon>
        <taxon>Lycopodiopsida</taxon>
        <taxon>Lycopodiales</taxon>
        <taxon>Lycopodiaceae</taxon>
        <taxon>Lycopodioideae</taxon>
        <taxon>Diphasiastrum</taxon>
    </lineage>
</organism>
<evidence type="ECO:0000313" key="2">
    <source>
        <dbReference type="Proteomes" id="UP001162992"/>
    </source>
</evidence>
<dbReference type="Proteomes" id="UP001162992">
    <property type="component" value="Chromosome 4"/>
</dbReference>
<dbReference type="EMBL" id="CM055095">
    <property type="protein sequence ID" value="KAJ7560114.1"/>
    <property type="molecule type" value="Genomic_DNA"/>
</dbReference>
<evidence type="ECO:0000313" key="1">
    <source>
        <dbReference type="EMBL" id="KAJ7560114.1"/>
    </source>
</evidence>
<proteinExistence type="predicted"/>
<gene>
    <name evidence="1" type="ORF">O6H91_04G114100</name>
</gene>
<accession>A0ACC2E0I3</accession>
<comment type="caution">
    <text evidence="1">The sequence shown here is derived from an EMBL/GenBank/DDBJ whole genome shotgun (WGS) entry which is preliminary data.</text>
</comment>
<protein>
    <submittedName>
        <fullName evidence="1">Uncharacterized protein</fullName>
    </submittedName>
</protein>